<evidence type="ECO:0000313" key="3">
    <source>
        <dbReference type="Proteomes" id="UP001555100"/>
    </source>
</evidence>
<dbReference type="Gene3D" id="1.10.10.10">
    <property type="entry name" value="Winged helix-like DNA-binding domain superfamily/Winged helix DNA-binding domain"/>
    <property type="match status" value="1"/>
</dbReference>
<evidence type="ECO:0008006" key="4">
    <source>
        <dbReference type="Google" id="ProtNLM"/>
    </source>
</evidence>
<dbReference type="InterPro" id="IPR036390">
    <property type="entry name" value="WH_DNA-bd_sf"/>
</dbReference>
<reference evidence="2 3" key="1">
    <citation type="submission" date="2024-01" db="EMBL/GenBank/DDBJ databases">
        <title>Genomic analysis and antimicrobial resistance profiles of Trueperella pyogenes isolated from domestic and wild animals.</title>
        <authorList>
            <person name="Magossi G."/>
            <person name="Gzyl K.E."/>
            <person name="Holman D.B."/>
            <person name="Amat S."/>
        </authorList>
    </citation>
    <scope>NUCLEOTIDE SEQUENCE [LARGE SCALE GENOMIC DNA]</scope>
    <source>
        <strain evidence="2 3">1494</strain>
    </source>
</reference>
<evidence type="ECO:0000313" key="2">
    <source>
        <dbReference type="EMBL" id="MEW6953815.1"/>
    </source>
</evidence>
<protein>
    <recommendedName>
        <fullName evidence="4">Helix-turn-helix domain-containing protein</fullName>
    </recommendedName>
</protein>
<keyword evidence="1" id="KW-0472">Membrane</keyword>
<comment type="caution">
    <text evidence="2">The sequence shown here is derived from an EMBL/GenBank/DDBJ whole genome shotgun (WGS) entry which is preliminary data.</text>
</comment>
<dbReference type="EMBL" id="JBAGNM010000001">
    <property type="protein sequence ID" value="MEW6953815.1"/>
    <property type="molecule type" value="Genomic_DNA"/>
</dbReference>
<keyword evidence="1" id="KW-1133">Transmembrane helix</keyword>
<dbReference type="Proteomes" id="UP001555100">
    <property type="component" value="Unassembled WGS sequence"/>
</dbReference>
<dbReference type="RefSeq" id="WP_144396862.1">
    <property type="nucleotide sequence ID" value="NZ_CP007519.1"/>
</dbReference>
<organism evidence="2 3">
    <name type="scientific">Trueperella pyogenes</name>
    <dbReference type="NCBI Taxonomy" id="1661"/>
    <lineage>
        <taxon>Bacteria</taxon>
        <taxon>Bacillati</taxon>
        <taxon>Actinomycetota</taxon>
        <taxon>Actinomycetes</taxon>
        <taxon>Actinomycetales</taxon>
        <taxon>Actinomycetaceae</taxon>
        <taxon>Trueperella</taxon>
    </lineage>
</organism>
<keyword evidence="3" id="KW-1185">Reference proteome</keyword>
<accession>A0ABV3N9F3</accession>
<feature type="transmembrane region" description="Helical" evidence="1">
    <location>
        <begin position="12"/>
        <end position="31"/>
    </location>
</feature>
<evidence type="ECO:0000256" key="1">
    <source>
        <dbReference type="SAM" id="Phobius"/>
    </source>
</evidence>
<gene>
    <name evidence="2" type="ORF">V3M73_02085</name>
</gene>
<sequence>MGVVVPRVYQFMWKSLGLSGVTLSIFVRIYGFCRNGTSELYESRAKTAEFLGTTARTVTRSVNELVSRGFVVQTGTRTSPSEAVTRSYRLGDAVHDMPSNVTLLRSSDSWDDELVDWTVPA</sequence>
<name>A0ABV3N9F3_9ACTO</name>
<keyword evidence="1" id="KW-0812">Transmembrane</keyword>
<dbReference type="InterPro" id="IPR036388">
    <property type="entry name" value="WH-like_DNA-bd_sf"/>
</dbReference>
<proteinExistence type="predicted"/>
<dbReference type="SUPFAM" id="SSF46785">
    <property type="entry name" value="Winged helix' DNA-binding domain"/>
    <property type="match status" value="1"/>
</dbReference>